<evidence type="ECO:0000313" key="3">
    <source>
        <dbReference type="Proteomes" id="UP000711614"/>
    </source>
</evidence>
<gene>
    <name evidence="2" type="ORF">JOF48_002548</name>
</gene>
<dbReference type="Pfam" id="PF01695">
    <property type="entry name" value="IstB_IS21"/>
    <property type="match status" value="1"/>
</dbReference>
<organism evidence="2 3">
    <name type="scientific">Arthrobacter stackebrandtii</name>
    <dbReference type="NCBI Taxonomy" id="272161"/>
    <lineage>
        <taxon>Bacteria</taxon>
        <taxon>Bacillati</taxon>
        <taxon>Actinomycetota</taxon>
        <taxon>Actinomycetes</taxon>
        <taxon>Micrococcales</taxon>
        <taxon>Micrococcaceae</taxon>
        <taxon>Arthrobacter</taxon>
    </lineage>
</organism>
<comment type="caution">
    <text evidence="2">The sequence shown here is derived from an EMBL/GenBank/DDBJ whole genome shotgun (WGS) entry which is preliminary data.</text>
</comment>
<dbReference type="InterPro" id="IPR002611">
    <property type="entry name" value="IstB_ATP-bd"/>
</dbReference>
<dbReference type="InterPro" id="IPR027417">
    <property type="entry name" value="P-loop_NTPase"/>
</dbReference>
<dbReference type="Gene3D" id="3.40.50.300">
    <property type="entry name" value="P-loop containing nucleotide triphosphate hydrolases"/>
    <property type="match status" value="1"/>
</dbReference>
<evidence type="ECO:0000313" key="2">
    <source>
        <dbReference type="EMBL" id="MBP2413749.1"/>
    </source>
</evidence>
<dbReference type="Proteomes" id="UP000711614">
    <property type="component" value="Unassembled WGS sequence"/>
</dbReference>
<feature type="domain" description="IstB-like ATP-binding" evidence="1">
    <location>
        <begin position="20"/>
        <end position="98"/>
    </location>
</feature>
<protein>
    <submittedName>
        <fullName evidence="2">Uroporphyrinogen-III decarboxylase</fullName>
    </submittedName>
</protein>
<name>A0ABS4YYD5_9MICC</name>
<reference evidence="2 3" key="1">
    <citation type="submission" date="2021-03" db="EMBL/GenBank/DDBJ databases">
        <title>Sequencing the genomes of 1000 actinobacteria strains.</title>
        <authorList>
            <person name="Klenk H.-P."/>
        </authorList>
    </citation>
    <scope>NUCLEOTIDE SEQUENCE [LARGE SCALE GENOMIC DNA]</scope>
    <source>
        <strain evidence="2 3">DSM 16005</strain>
    </source>
</reference>
<proteinExistence type="predicted"/>
<keyword evidence="3" id="KW-1185">Reference proteome</keyword>
<sequence length="130" mass="14400">MRAVTCRPLGTHANASWAQVVDEVGYIPFDQDSANLFFQLVSSRHERASLILTGNLAFSRWADVFGDATIASAMIDRNVHHAQVINFSGNSYRLQGRLKPQTMAQQKQHIVALFSNGKGGSTFGWRLQPP</sequence>
<evidence type="ECO:0000259" key="1">
    <source>
        <dbReference type="Pfam" id="PF01695"/>
    </source>
</evidence>
<accession>A0ABS4YYD5</accession>
<dbReference type="EMBL" id="JAGIOI010000001">
    <property type="protein sequence ID" value="MBP2413749.1"/>
    <property type="molecule type" value="Genomic_DNA"/>
</dbReference>